<organism evidence="1 2">
    <name type="scientific">Datura stramonium</name>
    <name type="common">Jimsonweed</name>
    <name type="synonym">Common thornapple</name>
    <dbReference type="NCBI Taxonomy" id="4076"/>
    <lineage>
        <taxon>Eukaryota</taxon>
        <taxon>Viridiplantae</taxon>
        <taxon>Streptophyta</taxon>
        <taxon>Embryophyta</taxon>
        <taxon>Tracheophyta</taxon>
        <taxon>Spermatophyta</taxon>
        <taxon>Magnoliopsida</taxon>
        <taxon>eudicotyledons</taxon>
        <taxon>Gunneridae</taxon>
        <taxon>Pentapetalae</taxon>
        <taxon>asterids</taxon>
        <taxon>lamiids</taxon>
        <taxon>Solanales</taxon>
        <taxon>Solanaceae</taxon>
        <taxon>Solanoideae</taxon>
        <taxon>Datureae</taxon>
        <taxon>Datura</taxon>
    </lineage>
</organism>
<accession>A0ABS8WJH6</accession>
<evidence type="ECO:0000313" key="1">
    <source>
        <dbReference type="EMBL" id="MCE3049607.1"/>
    </source>
</evidence>
<comment type="caution">
    <text evidence="1">The sequence shown here is derived from an EMBL/GenBank/DDBJ whole genome shotgun (WGS) entry which is preliminary data.</text>
</comment>
<reference evidence="1 2" key="1">
    <citation type="journal article" date="2021" name="BMC Genomics">
        <title>Datura genome reveals duplications of psychoactive alkaloid biosynthetic genes and high mutation rate following tissue culture.</title>
        <authorList>
            <person name="Rajewski A."/>
            <person name="Carter-House D."/>
            <person name="Stajich J."/>
            <person name="Litt A."/>
        </authorList>
    </citation>
    <scope>NUCLEOTIDE SEQUENCE [LARGE SCALE GENOMIC DNA]</scope>
    <source>
        <strain evidence="1">AR-01</strain>
    </source>
</reference>
<dbReference type="Proteomes" id="UP000823775">
    <property type="component" value="Unassembled WGS sequence"/>
</dbReference>
<evidence type="ECO:0000313" key="2">
    <source>
        <dbReference type="Proteomes" id="UP000823775"/>
    </source>
</evidence>
<name>A0ABS8WJH6_DATST</name>
<dbReference type="EMBL" id="JACEIK010007012">
    <property type="protein sequence ID" value="MCE3049607.1"/>
    <property type="molecule type" value="Genomic_DNA"/>
</dbReference>
<proteinExistence type="predicted"/>
<gene>
    <name evidence="1" type="ORF">HAX54_045381</name>
</gene>
<sequence>MWFVQKQEQLLPKAKQKQEDLCRKMPGLSKYGKAEKRKLMHNEELNEMCQLYDVIRVDTEEKRHEVREE</sequence>
<keyword evidence="2" id="KW-1185">Reference proteome</keyword>
<protein>
    <submittedName>
        <fullName evidence="1">Uncharacterized protein</fullName>
    </submittedName>
</protein>